<organism evidence="2 3">
    <name type="scientific">Propioniciclava coleopterorum</name>
    <dbReference type="NCBI Taxonomy" id="2714937"/>
    <lineage>
        <taxon>Bacteria</taxon>
        <taxon>Bacillati</taxon>
        <taxon>Actinomycetota</taxon>
        <taxon>Actinomycetes</taxon>
        <taxon>Propionibacteriales</taxon>
        <taxon>Propionibacteriaceae</taxon>
        <taxon>Propioniciclava</taxon>
    </lineage>
</organism>
<evidence type="ECO:0000259" key="1">
    <source>
        <dbReference type="Pfam" id="PF10026"/>
    </source>
</evidence>
<dbReference type="EMBL" id="CP049865">
    <property type="protein sequence ID" value="QIK73469.1"/>
    <property type="molecule type" value="Genomic_DNA"/>
</dbReference>
<feature type="domain" description="DUF2268" evidence="1">
    <location>
        <begin position="90"/>
        <end position="286"/>
    </location>
</feature>
<dbReference type="AlphaFoldDB" id="A0A6G7Y9S1"/>
<name>A0A6G7Y9S1_9ACTN</name>
<protein>
    <submittedName>
        <fullName evidence="2">Peptidase</fullName>
    </submittedName>
</protein>
<dbReference type="KEGG" id="prv:G7070_15885"/>
<dbReference type="Pfam" id="PF10026">
    <property type="entry name" value="DUF2268"/>
    <property type="match status" value="1"/>
</dbReference>
<reference evidence="2 3" key="1">
    <citation type="submission" date="2020-03" db="EMBL/GenBank/DDBJ databases">
        <title>Propioniciclava sp. nov., isolated from Hydrophilus acuminatus.</title>
        <authorList>
            <person name="Hyun D.-W."/>
            <person name="Bae J.-W."/>
        </authorList>
    </citation>
    <scope>NUCLEOTIDE SEQUENCE [LARGE SCALE GENOMIC DNA]</scope>
    <source>
        <strain evidence="2 3">HDW11</strain>
    </source>
</reference>
<evidence type="ECO:0000313" key="2">
    <source>
        <dbReference type="EMBL" id="QIK73469.1"/>
    </source>
</evidence>
<keyword evidence="3" id="KW-1185">Reference proteome</keyword>
<evidence type="ECO:0000313" key="3">
    <source>
        <dbReference type="Proteomes" id="UP000501058"/>
    </source>
</evidence>
<gene>
    <name evidence="2" type="ORF">G7070_15885</name>
</gene>
<dbReference type="InterPro" id="IPR018728">
    <property type="entry name" value="DUF2268"/>
</dbReference>
<dbReference type="RefSeq" id="WP_166234538.1">
    <property type="nucleotide sequence ID" value="NZ_CP049865.1"/>
</dbReference>
<accession>A0A6G7Y9S1</accession>
<sequence length="296" mass="30770">MAIRVLDTATATRTILQAPPADRPDLLRGMRAPLAGAYRFVPGGVDQAQIHSGGFGFPLDRDEDLSLAALETFEAADAWSRLEQGLTEASRALEAANPGLSVPDVTVLLTVGDGADPHFRDEVLGLAAFGGITGFIELTLLPTPRNLERLEALAAHELHHNVRYAPGGVVWNPVTVTVAEQVVAEGLADAFARELHGDAGYTPFALPHLDDDVLLDRVWAGLDIAGMQNLMPWVLGDASAARFGAAPVGLPTGAGYAAGNRIADAYLAVSGATAAGSVRADAQDVVNAAAASLRTA</sequence>
<dbReference type="Proteomes" id="UP000501058">
    <property type="component" value="Chromosome"/>
</dbReference>
<proteinExistence type="predicted"/>